<dbReference type="PROSITE" id="PS50931">
    <property type="entry name" value="HTH_LYSR"/>
    <property type="match status" value="1"/>
</dbReference>
<dbReference type="CDD" id="cd05466">
    <property type="entry name" value="PBP2_LTTR_substrate"/>
    <property type="match status" value="1"/>
</dbReference>
<evidence type="ECO:0000313" key="7">
    <source>
        <dbReference type="Proteomes" id="UP000052268"/>
    </source>
</evidence>
<reference evidence="6 7" key="1">
    <citation type="journal article" date="2015" name="G3 (Bethesda)">
        <title>Insights into Ongoing Evolution of the Hexachlorocyclohexane Catabolic Pathway from Comparative Genomics of Ten Sphingomonadaceae Strains.</title>
        <authorList>
            <person name="Pearce S.L."/>
            <person name="Oakeshott J.G."/>
            <person name="Pandey G."/>
        </authorList>
    </citation>
    <scope>NUCLEOTIDE SEQUENCE [LARGE SCALE GENOMIC DNA]</scope>
    <source>
        <strain evidence="6 7">LL02</strain>
    </source>
</reference>
<dbReference type="PATRIC" id="fig|1114963.3.peg.1848"/>
<evidence type="ECO:0000256" key="2">
    <source>
        <dbReference type="ARBA" id="ARBA00023015"/>
    </source>
</evidence>
<feature type="domain" description="HTH lysR-type" evidence="5">
    <location>
        <begin position="13"/>
        <end position="70"/>
    </location>
</feature>
<dbReference type="PRINTS" id="PR00039">
    <property type="entry name" value="HTHLYSR"/>
</dbReference>
<dbReference type="Proteomes" id="UP000052268">
    <property type="component" value="Unassembled WGS sequence"/>
</dbReference>
<dbReference type="AlphaFoldDB" id="A0A0J7XYE0"/>
<protein>
    <submittedName>
        <fullName evidence="6">LysR family transcriptional regulator</fullName>
    </submittedName>
</protein>
<keyword evidence="2" id="KW-0805">Transcription regulation</keyword>
<evidence type="ECO:0000259" key="5">
    <source>
        <dbReference type="PROSITE" id="PS50931"/>
    </source>
</evidence>
<keyword evidence="4" id="KW-0804">Transcription</keyword>
<dbReference type="InterPro" id="IPR050950">
    <property type="entry name" value="HTH-type_LysR_regulators"/>
</dbReference>
<dbReference type="GO" id="GO:0003700">
    <property type="term" value="F:DNA-binding transcription factor activity"/>
    <property type="evidence" value="ECO:0007669"/>
    <property type="project" value="InterPro"/>
</dbReference>
<dbReference type="PANTHER" id="PTHR30419">
    <property type="entry name" value="HTH-TYPE TRANSCRIPTIONAL REGULATOR YBHD"/>
    <property type="match status" value="1"/>
</dbReference>
<dbReference type="Gene3D" id="1.10.10.10">
    <property type="entry name" value="Winged helix-like DNA-binding domain superfamily/Winged helix DNA-binding domain"/>
    <property type="match status" value="1"/>
</dbReference>
<name>A0A0J7XYE0_9SPHN</name>
<dbReference type="SUPFAM" id="SSF46785">
    <property type="entry name" value="Winged helix' DNA-binding domain"/>
    <property type="match status" value="1"/>
</dbReference>
<dbReference type="RefSeq" id="WP_082699688.1">
    <property type="nucleotide sequence ID" value="NZ_KQ130453.1"/>
</dbReference>
<evidence type="ECO:0000256" key="3">
    <source>
        <dbReference type="ARBA" id="ARBA00023125"/>
    </source>
</evidence>
<dbReference type="InterPro" id="IPR036388">
    <property type="entry name" value="WH-like_DNA-bd_sf"/>
</dbReference>
<dbReference type="GO" id="GO:0003677">
    <property type="term" value="F:DNA binding"/>
    <property type="evidence" value="ECO:0007669"/>
    <property type="project" value="UniProtKB-KW"/>
</dbReference>
<dbReference type="Pfam" id="PF03466">
    <property type="entry name" value="LysR_substrate"/>
    <property type="match status" value="1"/>
</dbReference>
<comment type="similarity">
    <text evidence="1">Belongs to the LysR transcriptional regulatory family.</text>
</comment>
<sequence>MPSRQLPAGRMPLSIRQLRFFVALSQSGNFSRAAETMAVSQPALSAAIRQIEHLLDTRLFDRTTHSVVLTEAGQSLLPHAWRLLTTADNAFQDMSDTLQRSRATVRIGSVPSALPAAAQIVAGIDQDAHRVNLHLTDGTSDALIAQLHRGALDMAVCVASLIEEGLVSTPLIEDEMTLVLSREHPLAGAAQLPWSALAEMEVVHFTSGSIGEISAAAMRENNIVHSRRYRVDHMESLFGLVESGLAAGVMPRLYVRGHDHEALAVVPLTQPSIRRKVVLLQGARLAAEHPSAAEIAGYLAKALPGGLAAVWSGNRARSG</sequence>
<dbReference type="GO" id="GO:0005829">
    <property type="term" value="C:cytosol"/>
    <property type="evidence" value="ECO:0007669"/>
    <property type="project" value="TreeGrafter"/>
</dbReference>
<dbReference type="SUPFAM" id="SSF53850">
    <property type="entry name" value="Periplasmic binding protein-like II"/>
    <property type="match status" value="1"/>
</dbReference>
<evidence type="ECO:0000256" key="1">
    <source>
        <dbReference type="ARBA" id="ARBA00009437"/>
    </source>
</evidence>
<dbReference type="EMBL" id="JACU01000004">
    <property type="protein sequence ID" value="KMS56283.1"/>
    <property type="molecule type" value="Genomic_DNA"/>
</dbReference>
<gene>
    <name evidence="6" type="ORF">V474_15115</name>
</gene>
<evidence type="ECO:0000256" key="4">
    <source>
        <dbReference type="ARBA" id="ARBA00023163"/>
    </source>
</evidence>
<organism evidence="6 7">
    <name type="scientific">Novosphingobium barchaimii LL02</name>
    <dbReference type="NCBI Taxonomy" id="1114963"/>
    <lineage>
        <taxon>Bacteria</taxon>
        <taxon>Pseudomonadati</taxon>
        <taxon>Pseudomonadota</taxon>
        <taxon>Alphaproteobacteria</taxon>
        <taxon>Sphingomonadales</taxon>
        <taxon>Sphingomonadaceae</taxon>
        <taxon>Novosphingobium</taxon>
    </lineage>
</organism>
<keyword evidence="7" id="KW-1185">Reference proteome</keyword>
<dbReference type="FunFam" id="1.10.10.10:FF:000001">
    <property type="entry name" value="LysR family transcriptional regulator"/>
    <property type="match status" value="1"/>
</dbReference>
<dbReference type="Pfam" id="PF00126">
    <property type="entry name" value="HTH_1"/>
    <property type="match status" value="1"/>
</dbReference>
<comment type="caution">
    <text evidence="6">The sequence shown here is derived from an EMBL/GenBank/DDBJ whole genome shotgun (WGS) entry which is preliminary data.</text>
</comment>
<dbReference type="InterPro" id="IPR000847">
    <property type="entry name" value="LysR_HTH_N"/>
</dbReference>
<evidence type="ECO:0000313" key="6">
    <source>
        <dbReference type="EMBL" id="KMS56283.1"/>
    </source>
</evidence>
<dbReference type="Gene3D" id="3.40.190.10">
    <property type="entry name" value="Periplasmic binding protein-like II"/>
    <property type="match status" value="2"/>
</dbReference>
<keyword evidence="3" id="KW-0238">DNA-binding</keyword>
<proteinExistence type="inferred from homology"/>
<dbReference type="OrthoDB" id="9775392at2"/>
<accession>A0A0J7XYE0</accession>
<dbReference type="InterPro" id="IPR036390">
    <property type="entry name" value="WH_DNA-bd_sf"/>
</dbReference>
<dbReference type="InterPro" id="IPR005119">
    <property type="entry name" value="LysR_subst-bd"/>
</dbReference>